<evidence type="ECO:0000256" key="19">
    <source>
        <dbReference type="RuleBase" id="RU368088"/>
    </source>
</evidence>
<keyword evidence="11" id="KW-0443">Lipid metabolism</keyword>
<dbReference type="PANTHER" id="PTHR11626">
    <property type="entry name" value="FARNESYL-DIPHOSPHATE FARNESYLTRANSFERASE"/>
    <property type="match status" value="1"/>
</dbReference>
<comment type="function">
    <text evidence="18">Squalene synthase; part of the gene cluster that mediates the biosynthesis of squalestatin S1 (SQS1, also known as zaragozic acid A), a heavily oxidized fungal polyketide that offers potent cholesterol lowering activity by targeting squalene synthase (SS). Catalyzes the condensation of 2 two farnesyl pyrophosphate moieties to form squalene. The presence of a gene encoding a squalene synthase supports the identification of the cluster as being responsible for SQS1 production and suggests a likely mechanism for self-resistance.</text>
</comment>
<comment type="cofactor">
    <cofactor evidence="1 19">
        <name>Mg(2+)</name>
        <dbReference type="ChEBI" id="CHEBI:18420"/>
    </cofactor>
</comment>
<evidence type="ECO:0000256" key="3">
    <source>
        <dbReference type="ARBA" id="ARBA00006251"/>
    </source>
</evidence>
<keyword evidence="7 19" id="KW-0812">Transmembrane</keyword>
<comment type="subcellular location">
    <subcellularLocation>
        <location evidence="2">Membrane</location>
        <topology evidence="2">Single-pass membrane protein</topology>
    </subcellularLocation>
</comment>
<keyword evidence="9 19" id="KW-1133">Transmembrane helix</keyword>
<comment type="pathway">
    <text evidence="19">Terpene metabolism; lanosterol biosynthesis; lanosterol from farnesyl diphosphate: step 1/3.</text>
</comment>
<dbReference type="AlphaFoldDB" id="A0A6G1JP30"/>
<evidence type="ECO:0000256" key="2">
    <source>
        <dbReference type="ARBA" id="ARBA00004167"/>
    </source>
</evidence>
<dbReference type="PROSITE" id="PS01045">
    <property type="entry name" value="SQUALEN_PHYTOEN_SYN_2"/>
    <property type="match status" value="1"/>
</dbReference>
<dbReference type="CDD" id="cd00683">
    <property type="entry name" value="Trans_IPPS_HH"/>
    <property type="match status" value="1"/>
</dbReference>
<gene>
    <name evidence="20" type="ORF">K458DRAFT_438222</name>
</gene>
<evidence type="ECO:0000256" key="6">
    <source>
        <dbReference type="ARBA" id="ARBA00022679"/>
    </source>
</evidence>
<dbReference type="GO" id="GO:0051996">
    <property type="term" value="F:squalene synthase [NAD(P)H] activity"/>
    <property type="evidence" value="ECO:0007669"/>
    <property type="project" value="UniProtKB-UniRule"/>
</dbReference>
<dbReference type="InterPro" id="IPR044844">
    <property type="entry name" value="Trans_IPPS_euk-type"/>
</dbReference>
<evidence type="ECO:0000256" key="12">
    <source>
        <dbReference type="ARBA" id="ARBA00023136"/>
    </source>
</evidence>
<evidence type="ECO:0000256" key="11">
    <source>
        <dbReference type="ARBA" id="ARBA00023098"/>
    </source>
</evidence>
<keyword evidence="12 19" id="KW-0472">Membrane</keyword>
<dbReference type="InterPro" id="IPR019845">
    <property type="entry name" value="Squalene/phytoene_synthase_CS"/>
</dbReference>
<proteinExistence type="inferred from homology"/>
<keyword evidence="14" id="KW-0753">Steroid metabolism</keyword>
<evidence type="ECO:0000313" key="20">
    <source>
        <dbReference type="EMBL" id="KAF2691909.1"/>
    </source>
</evidence>
<evidence type="ECO:0000256" key="9">
    <source>
        <dbReference type="ARBA" id="ARBA00022989"/>
    </source>
</evidence>
<dbReference type="FunFam" id="1.10.600.10:FF:000003">
    <property type="entry name" value="Farnesyl-diphosphate farnesyltransferase 1"/>
    <property type="match status" value="1"/>
</dbReference>
<evidence type="ECO:0000256" key="16">
    <source>
        <dbReference type="ARBA" id="ARBA00050857"/>
    </source>
</evidence>
<dbReference type="GO" id="GO:0005789">
    <property type="term" value="C:endoplasmic reticulum membrane"/>
    <property type="evidence" value="ECO:0007669"/>
    <property type="project" value="TreeGrafter"/>
</dbReference>
<dbReference type="InterPro" id="IPR002060">
    <property type="entry name" value="Squ/phyt_synthse"/>
</dbReference>
<accession>A0A6G1JP30</accession>
<dbReference type="NCBIfam" id="TIGR01559">
    <property type="entry name" value="squal_synth"/>
    <property type="match status" value="1"/>
</dbReference>
<dbReference type="Pfam" id="PF00494">
    <property type="entry name" value="SQS_PSY"/>
    <property type="match status" value="1"/>
</dbReference>
<evidence type="ECO:0000256" key="14">
    <source>
        <dbReference type="ARBA" id="ARBA00023221"/>
    </source>
</evidence>
<keyword evidence="15" id="KW-0511">Multifunctional enzyme</keyword>
<dbReference type="InterPro" id="IPR008949">
    <property type="entry name" value="Isoprenoid_synthase_dom_sf"/>
</dbReference>
<dbReference type="GO" id="GO:0006696">
    <property type="term" value="P:ergosterol biosynthetic process"/>
    <property type="evidence" value="ECO:0007669"/>
    <property type="project" value="TreeGrafter"/>
</dbReference>
<keyword evidence="10" id="KW-0756">Sterol biosynthesis</keyword>
<dbReference type="PROSITE" id="PS01044">
    <property type="entry name" value="SQUALEN_PHYTOEN_SYN_1"/>
    <property type="match status" value="1"/>
</dbReference>
<evidence type="ECO:0000256" key="10">
    <source>
        <dbReference type="ARBA" id="ARBA00023011"/>
    </source>
</evidence>
<dbReference type="InterPro" id="IPR006449">
    <property type="entry name" value="Squal_synth-like"/>
</dbReference>
<sequence>MPSVTSLAWYAFHPTQLRSIIQWKVWHNPVHERDERKDSETLKRCFHFLNQTSRSFAAVILELHPELLVPVTLFYIILRGLDTVEDDMTIPLEEKEPLLRNFQDVLEQDGWTFNDSGPNEKDRQLLVEFDCVIAEFKKIKPAYKTIIKDITKRMGSGMADYAANAEHNINGVNTVKDYELYCHYVAGLVGEGCTRLFVEAGLANAHLLRKPELMESMGQFLQQVNIIRDVREDLDDKRRFWPKEIWSKHVDKFEDLFEEENKDKALACSSEMILTALNRADDCLYYLAGLKEQSVFNFCAIPQSMAIATLDICFQNHDIFKKNVKITKGDACQLMIESSQNLQLVCDVFKRYVRKIHSKNNPHDPNFLKISIVCGKIEQFIETIFPSQKPPVDVKNPASAEEAARLKAQALEARWDNIYMVLAVVLTIVVITGLMLIVAYFAGARFDIAWVQFKQQLGELLFSTAPANASINATADHSEL</sequence>
<dbReference type="InterPro" id="IPR033904">
    <property type="entry name" value="Trans_IPPS_HH"/>
</dbReference>
<evidence type="ECO:0000256" key="18">
    <source>
        <dbReference type="ARBA" id="ARBA00053206"/>
    </source>
</evidence>
<protein>
    <recommendedName>
        <fullName evidence="4 19">Squalene synthase</fullName>
        <shortName evidence="19">SQS</shortName>
        <shortName evidence="19">SS</shortName>
        <ecNumber evidence="4 19">2.5.1.21</ecNumber>
    </recommendedName>
</protein>
<comment type="function">
    <text evidence="19">Catalyzes the condensation of 2 farnesyl pyrophosphate (FPP) moieties to form squalene.</text>
</comment>
<evidence type="ECO:0000256" key="13">
    <source>
        <dbReference type="ARBA" id="ARBA00023166"/>
    </source>
</evidence>
<dbReference type="OrthoDB" id="431150at2759"/>
<dbReference type="PANTHER" id="PTHR11626:SF2">
    <property type="entry name" value="SQUALENE SYNTHASE"/>
    <property type="match status" value="1"/>
</dbReference>
<dbReference type="Gene3D" id="1.10.600.10">
    <property type="entry name" value="Farnesyl Diphosphate Synthase"/>
    <property type="match status" value="1"/>
</dbReference>
<dbReference type="SUPFAM" id="SSF48576">
    <property type="entry name" value="Terpenoid synthases"/>
    <property type="match status" value="1"/>
</dbReference>
<evidence type="ECO:0000256" key="7">
    <source>
        <dbReference type="ARBA" id="ARBA00022692"/>
    </source>
</evidence>
<dbReference type="SFLD" id="SFLDG01018">
    <property type="entry name" value="Squalene/Phytoene_Synthase_Lik"/>
    <property type="match status" value="1"/>
</dbReference>
<evidence type="ECO:0000256" key="1">
    <source>
        <dbReference type="ARBA" id="ARBA00001946"/>
    </source>
</evidence>
<evidence type="ECO:0000256" key="4">
    <source>
        <dbReference type="ARBA" id="ARBA00012373"/>
    </source>
</evidence>
<dbReference type="SFLD" id="SFLDS00005">
    <property type="entry name" value="Isoprenoid_Synthase_Type_I"/>
    <property type="match status" value="1"/>
</dbReference>
<evidence type="ECO:0000256" key="5">
    <source>
        <dbReference type="ARBA" id="ARBA00022516"/>
    </source>
</evidence>
<dbReference type="Proteomes" id="UP000799291">
    <property type="component" value="Unassembled WGS sequence"/>
</dbReference>
<keyword evidence="8" id="KW-0752">Steroid biosynthesis</keyword>
<comment type="catalytic activity">
    <reaction evidence="17 19">
        <text>2 (2E,6E)-farnesyl diphosphate + NADH + H(+) = squalene + 2 diphosphate + NAD(+)</text>
        <dbReference type="Rhea" id="RHEA:32299"/>
        <dbReference type="ChEBI" id="CHEBI:15378"/>
        <dbReference type="ChEBI" id="CHEBI:15440"/>
        <dbReference type="ChEBI" id="CHEBI:33019"/>
        <dbReference type="ChEBI" id="CHEBI:57540"/>
        <dbReference type="ChEBI" id="CHEBI:57945"/>
        <dbReference type="ChEBI" id="CHEBI:175763"/>
        <dbReference type="EC" id="2.5.1.21"/>
    </reaction>
</comment>
<keyword evidence="6 19" id="KW-0808">Transferase</keyword>
<comment type="catalytic activity">
    <reaction evidence="16 19">
        <text>2 (2E,6E)-farnesyl diphosphate + NADPH + H(+) = squalene + 2 diphosphate + NADP(+)</text>
        <dbReference type="Rhea" id="RHEA:32295"/>
        <dbReference type="ChEBI" id="CHEBI:15378"/>
        <dbReference type="ChEBI" id="CHEBI:15440"/>
        <dbReference type="ChEBI" id="CHEBI:33019"/>
        <dbReference type="ChEBI" id="CHEBI:57783"/>
        <dbReference type="ChEBI" id="CHEBI:58349"/>
        <dbReference type="ChEBI" id="CHEBI:175763"/>
        <dbReference type="EC" id="2.5.1.21"/>
    </reaction>
</comment>
<comment type="similarity">
    <text evidence="3 19">Belongs to the phytoene/squalene synthase family.</text>
</comment>
<dbReference type="UniPathway" id="UPA00767">
    <property type="reaction ID" value="UER00751"/>
</dbReference>
<evidence type="ECO:0000313" key="21">
    <source>
        <dbReference type="Proteomes" id="UP000799291"/>
    </source>
</evidence>
<evidence type="ECO:0000256" key="15">
    <source>
        <dbReference type="ARBA" id="ARBA00023268"/>
    </source>
</evidence>
<dbReference type="EC" id="2.5.1.21" evidence="4 19"/>
<dbReference type="GO" id="GO:0045338">
    <property type="term" value="P:farnesyl diphosphate metabolic process"/>
    <property type="evidence" value="ECO:0007669"/>
    <property type="project" value="InterPro"/>
</dbReference>
<keyword evidence="21" id="KW-1185">Reference proteome</keyword>
<dbReference type="EMBL" id="MU005569">
    <property type="protein sequence ID" value="KAF2691909.1"/>
    <property type="molecule type" value="Genomic_DNA"/>
</dbReference>
<name>A0A6G1JP30_9PLEO</name>
<feature type="transmembrane region" description="Helical" evidence="19">
    <location>
        <begin position="418"/>
        <end position="442"/>
    </location>
</feature>
<dbReference type="GO" id="GO:0055056">
    <property type="term" value="F:D-glucose transmembrane transporter activity"/>
    <property type="evidence" value="ECO:0007669"/>
    <property type="project" value="UniProtKB-UniRule"/>
</dbReference>
<keyword evidence="5" id="KW-0444">Lipid biosynthesis</keyword>
<organism evidence="20 21">
    <name type="scientific">Lentithecium fluviatile CBS 122367</name>
    <dbReference type="NCBI Taxonomy" id="1168545"/>
    <lineage>
        <taxon>Eukaryota</taxon>
        <taxon>Fungi</taxon>
        <taxon>Dikarya</taxon>
        <taxon>Ascomycota</taxon>
        <taxon>Pezizomycotina</taxon>
        <taxon>Dothideomycetes</taxon>
        <taxon>Pleosporomycetidae</taxon>
        <taxon>Pleosporales</taxon>
        <taxon>Massarineae</taxon>
        <taxon>Lentitheciaceae</taxon>
        <taxon>Lentithecium</taxon>
    </lineage>
</organism>
<evidence type="ECO:0000256" key="8">
    <source>
        <dbReference type="ARBA" id="ARBA00022955"/>
    </source>
</evidence>
<reference evidence="20" key="1">
    <citation type="journal article" date="2020" name="Stud. Mycol.">
        <title>101 Dothideomycetes genomes: a test case for predicting lifestyles and emergence of pathogens.</title>
        <authorList>
            <person name="Haridas S."/>
            <person name="Albert R."/>
            <person name="Binder M."/>
            <person name="Bloem J."/>
            <person name="Labutti K."/>
            <person name="Salamov A."/>
            <person name="Andreopoulos B."/>
            <person name="Baker S."/>
            <person name="Barry K."/>
            <person name="Bills G."/>
            <person name="Bluhm B."/>
            <person name="Cannon C."/>
            <person name="Castanera R."/>
            <person name="Culley D."/>
            <person name="Daum C."/>
            <person name="Ezra D."/>
            <person name="Gonzalez J."/>
            <person name="Henrissat B."/>
            <person name="Kuo A."/>
            <person name="Liang C."/>
            <person name="Lipzen A."/>
            <person name="Lutzoni F."/>
            <person name="Magnuson J."/>
            <person name="Mondo S."/>
            <person name="Nolan M."/>
            <person name="Ohm R."/>
            <person name="Pangilinan J."/>
            <person name="Park H.-J."/>
            <person name="Ramirez L."/>
            <person name="Alfaro M."/>
            <person name="Sun H."/>
            <person name="Tritt A."/>
            <person name="Yoshinaga Y."/>
            <person name="Zwiers L.-H."/>
            <person name="Turgeon B."/>
            <person name="Goodwin S."/>
            <person name="Spatafora J."/>
            <person name="Crous P."/>
            <person name="Grigoriev I."/>
        </authorList>
    </citation>
    <scope>NUCLEOTIDE SEQUENCE</scope>
    <source>
        <strain evidence="20">CBS 122367</strain>
    </source>
</reference>
<keyword evidence="13" id="KW-1207">Sterol metabolism</keyword>
<evidence type="ECO:0000256" key="17">
    <source>
        <dbReference type="ARBA" id="ARBA00051754"/>
    </source>
</evidence>